<dbReference type="Pfam" id="PF13279">
    <property type="entry name" value="4HBT_2"/>
    <property type="match status" value="1"/>
</dbReference>
<dbReference type="RefSeq" id="WP_184623897.1">
    <property type="nucleotide sequence ID" value="NZ_JACHCC010000003.1"/>
</dbReference>
<dbReference type="Proteomes" id="UP000521017">
    <property type="component" value="Unassembled WGS sequence"/>
</dbReference>
<protein>
    <submittedName>
        <fullName evidence="1">Acyl-CoA thioester hydrolase</fullName>
        <ecNumber evidence="1">3.1.2.-</ecNumber>
    </submittedName>
</protein>
<proteinExistence type="predicted"/>
<dbReference type="EC" id="3.1.2.-" evidence="1"/>
<accession>A0A7X0J137</accession>
<dbReference type="GO" id="GO:0016787">
    <property type="term" value="F:hydrolase activity"/>
    <property type="evidence" value="ECO:0007669"/>
    <property type="project" value="UniProtKB-KW"/>
</dbReference>
<gene>
    <name evidence="1" type="ORF">HDF25_001295</name>
</gene>
<dbReference type="EMBL" id="JACHCC010000003">
    <property type="protein sequence ID" value="MBB6499154.1"/>
    <property type="molecule type" value="Genomic_DNA"/>
</dbReference>
<sequence>MKKTPVTPYTIRFSDCDLFGHLNNARYIDYFLNAREDHLKDFYNIELSNFYARSTSWVVGGHEISYLRPAVYGEVVSIQTSLLKAADDLLLVEMVMFDNKLTHIKSLLWTTFIPVNVKTGRRENHDPEFMDFARSIERDDVDILQGFKERILNLKTEIKAQNNITAAGS</sequence>
<evidence type="ECO:0000313" key="2">
    <source>
        <dbReference type="Proteomes" id="UP000521017"/>
    </source>
</evidence>
<keyword evidence="1" id="KW-0378">Hydrolase</keyword>
<dbReference type="InterPro" id="IPR029069">
    <property type="entry name" value="HotDog_dom_sf"/>
</dbReference>
<organism evidence="1 2">
    <name type="scientific">Pedobacter cryoconitis</name>
    <dbReference type="NCBI Taxonomy" id="188932"/>
    <lineage>
        <taxon>Bacteria</taxon>
        <taxon>Pseudomonadati</taxon>
        <taxon>Bacteroidota</taxon>
        <taxon>Sphingobacteriia</taxon>
        <taxon>Sphingobacteriales</taxon>
        <taxon>Sphingobacteriaceae</taxon>
        <taxon>Pedobacter</taxon>
    </lineage>
</organism>
<dbReference type="CDD" id="cd00586">
    <property type="entry name" value="4HBT"/>
    <property type="match status" value="1"/>
</dbReference>
<comment type="caution">
    <text evidence="1">The sequence shown here is derived from an EMBL/GenBank/DDBJ whole genome shotgun (WGS) entry which is preliminary data.</text>
</comment>
<name>A0A7X0J137_9SPHI</name>
<reference evidence="1 2" key="1">
    <citation type="submission" date="2020-08" db="EMBL/GenBank/DDBJ databases">
        <title>Genomic Encyclopedia of Type Strains, Phase IV (KMG-V): Genome sequencing to study the core and pangenomes of soil and plant-associated prokaryotes.</title>
        <authorList>
            <person name="Whitman W."/>
        </authorList>
    </citation>
    <scope>NUCLEOTIDE SEQUENCE [LARGE SCALE GENOMIC DNA]</scope>
    <source>
        <strain evidence="1 2">M2T3</strain>
    </source>
</reference>
<dbReference type="SUPFAM" id="SSF54637">
    <property type="entry name" value="Thioesterase/thiol ester dehydrase-isomerase"/>
    <property type="match status" value="1"/>
</dbReference>
<dbReference type="AlphaFoldDB" id="A0A7X0J137"/>
<dbReference type="Gene3D" id="3.10.129.10">
    <property type="entry name" value="Hotdog Thioesterase"/>
    <property type="match status" value="1"/>
</dbReference>
<evidence type="ECO:0000313" key="1">
    <source>
        <dbReference type="EMBL" id="MBB6499154.1"/>
    </source>
</evidence>